<dbReference type="RefSeq" id="WP_185906378.1">
    <property type="nucleotide sequence ID" value="NZ_JACMSE010000020.1"/>
</dbReference>
<evidence type="ECO:0000313" key="5">
    <source>
        <dbReference type="Proteomes" id="UP000587396"/>
    </source>
</evidence>
<dbReference type="EMBL" id="JACMSE010000020">
    <property type="protein sequence ID" value="MBC2890721.1"/>
    <property type="molecule type" value="Genomic_DNA"/>
</dbReference>
<dbReference type="Gene3D" id="1.10.1070.20">
    <property type="match status" value="1"/>
</dbReference>
<evidence type="ECO:0000256" key="1">
    <source>
        <dbReference type="ARBA" id="ARBA00022679"/>
    </source>
</evidence>
<dbReference type="Proteomes" id="UP000587396">
    <property type="component" value="Unassembled WGS sequence"/>
</dbReference>
<comment type="caution">
    <text evidence="4">The sequence shown here is derived from an EMBL/GenBank/DDBJ whole genome shotgun (WGS) entry which is preliminary data.</text>
</comment>
<protein>
    <submittedName>
        <fullName evidence="4">HipA domain-containing protein</fullName>
    </submittedName>
</protein>
<dbReference type="InterPro" id="IPR012893">
    <property type="entry name" value="HipA-like_C"/>
</dbReference>
<evidence type="ECO:0000259" key="3">
    <source>
        <dbReference type="Pfam" id="PF07804"/>
    </source>
</evidence>
<keyword evidence="2" id="KW-0418">Kinase</keyword>
<evidence type="ECO:0000313" key="4">
    <source>
        <dbReference type="EMBL" id="MBC2890721.1"/>
    </source>
</evidence>
<name>A0A842JJR2_9ACTN</name>
<proteinExistence type="predicted"/>
<dbReference type="AlphaFoldDB" id="A0A842JJR2"/>
<keyword evidence="1" id="KW-0808">Transferase</keyword>
<dbReference type="Pfam" id="PF07804">
    <property type="entry name" value="HipA_C"/>
    <property type="match status" value="1"/>
</dbReference>
<evidence type="ECO:0000256" key="2">
    <source>
        <dbReference type="ARBA" id="ARBA00022777"/>
    </source>
</evidence>
<keyword evidence="5" id="KW-1185">Reference proteome</keyword>
<reference evidence="4 5" key="1">
    <citation type="submission" date="2020-08" db="EMBL/GenBank/DDBJ databases">
        <authorList>
            <person name="Liu C."/>
            <person name="Sun Q."/>
        </authorList>
    </citation>
    <scope>NUCLEOTIDE SEQUENCE [LARGE SCALE GENOMIC DNA]</scope>
    <source>
        <strain evidence="4 5">N22</strain>
    </source>
</reference>
<accession>A0A842JJR2</accession>
<gene>
    <name evidence="4" type="ORF">H7313_15425</name>
</gene>
<dbReference type="GO" id="GO:0016301">
    <property type="term" value="F:kinase activity"/>
    <property type="evidence" value="ECO:0007669"/>
    <property type="project" value="UniProtKB-KW"/>
</dbReference>
<organism evidence="4 5">
    <name type="scientific">Gordonibacter massiliensis</name>
    <name type="common">ex Traore et al. 2017</name>
    <dbReference type="NCBI Taxonomy" id="1841863"/>
    <lineage>
        <taxon>Bacteria</taxon>
        <taxon>Bacillati</taxon>
        <taxon>Actinomycetota</taxon>
        <taxon>Coriobacteriia</taxon>
        <taxon>Eggerthellales</taxon>
        <taxon>Eggerthellaceae</taxon>
        <taxon>Gordonibacter</taxon>
    </lineage>
</organism>
<feature type="domain" description="HipA-like C-terminal" evidence="3">
    <location>
        <begin position="162"/>
        <end position="311"/>
    </location>
</feature>
<sequence length="412" mass="45141">MEETRTYLLKLYDDDLASFTLARDARGVVSCVGAECDEMRRGLLPFRVTGDAASFERWIRARSLSKNRTFASRIARQYGIRFDDTMQMLDACYGLSLNDAYWVVPEGSTAAFAEKNLYENPFDELVATVAFSGVLDTSKVPEGLSGELTTSGQFPKAWRIVDGKRYLYKAGAPNSNGLEPHAEHYAAQLAEALGLPHAAYDLAEWHGELCSASPLFTSRDIGFASFAATFGSMSFEDAAAVYGGFGPGALEFFAGMAVFDALVANDDRHFGNFGFLFDGRTRRIVSAAPIFDNNLSLFIRDIDAGLTAADMAQSAAWYKSPSNVLLDYQAAYLVTDDMRDRLAALRGFEFSPHPAHPLEEPLTALLNEYVRLRIEHMLALPSTGADALAKKLRKAAGARLSDDLAPEIDLLP</sequence>